<sequence>MGFGAIGSRQQRRTRSITSPANPDRSSGDRTAPPPRSGRRRLLRTPESEICNRAGKRGGLSPFF</sequence>
<proteinExistence type="predicted"/>
<name>A0A0A9ELV6_ARUDO</name>
<evidence type="ECO:0000313" key="2">
    <source>
        <dbReference type="EMBL" id="JAE01710.1"/>
    </source>
</evidence>
<evidence type="ECO:0000256" key="1">
    <source>
        <dbReference type="SAM" id="MobiDB-lite"/>
    </source>
</evidence>
<feature type="region of interest" description="Disordered" evidence="1">
    <location>
        <begin position="1"/>
        <end position="64"/>
    </location>
</feature>
<protein>
    <submittedName>
        <fullName evidence="2">Uncharacterized protein</fullName>
    </submittedName>
</protein>
<reference evidence="2" key="2">
    <citation type="journal article" date="2015" name="Data Brief">
        <title>Shoot transcriptome of the giant reed, Arundo donax.</title>
        <authorList>
            <person name="Barrero R.A."/>
            <person name="Guerrero F.D."/>
            <person name="Moolhuijzen P."/>
            <person name="Goolsby J.A."/>
            <person name="Tidwell J."/>
            <person name="Bellgard S.E."/>
            <person name="Bellgard M.I."/>
        </authorList>
    </citation>
    <scope>NUCLEOTIDE SEQUENCE</scope>
    <source>
        <tissue evidence="2">Shoot tissue taken approximately 20 cm above the soil surface</tissue>
    </source>
</reference>
<organism evidence="2">
    <name type="scientific">Arundo donax</name>
    <name type="common">Giant reed</name>
    <name type="synonym">Donax arundinaceus</name>
    <dbReference type="NCBI Taxonomy" id="35708"/>
    <lineage>
        <taxon>Eukaryota</taxon>
        <taxon>Viridiplantae</taxon>
        <taxon>Streptophyta</taxon>
        <taxon>Embryophyta</taxon>
        <taxon>Tracheophyta</taxon>
        <taxon>Spermatophyta</taxon>
        <taxon>Magnoliopsida</taxon>
        <taxon>Liliopsida</taxon>
        <taxon>Poales</taxon>
        <taxon>Poaceae</taxon>
        <taxon>PACMAD clade</taxon>
        <taxon>Arundinoideae</taxon>
        <taxon>Arundineae</taxon>
        <taxon>Arundo</taxon>
    </lineage>
</organism>
<accession>A0A0A9ELV6</accession>
<dbReference type="AlphaFoldDB" id="A0A0A9ELV6"/>
<dbReference type="EMBL" id="GBRH01196186">
    <property type="protein sequence ID" value="JAE01710.1"/>
    <property type="molecule type" value="Transcribed_RNA"/>
</dbReference>
<reference evidence="2" key="1">
    <citation type="submission" date="2014-09" db="EMBL/GenBank/DDBJ databases">
        <authorList>
            <person name="Magalhaes I.L.F."/>
            <person name="Oliveira U."/>
            <person name="Santos F.R."/>
            <person name="Vidigal T.H.D.A."/>
            <person name="Brescovit A.D."/>
            <person name="Santos A.J."/>
        </authorList>
    </citation>
    <scope>NUCLEOTIDE SEQUENCE</scope>
    <source>
        <tissue evidence="2">Shoot tissue taken approximately 20 cm above the soil surface</tissue>
    </source>
</reference>